<dbReference type="InterPro" id="IPR036291">
    <property type="entry name" value="NAD(P)-bd_dom_sf"/>
</dbReference>
<evidence type="ECO:0000313" key="4">
    <source>
        <dbReference type="Proteomes" id="UP000007844"/>
    </source>
</evidence>
<dbReference type="AlphaFoldDB" id="F3Z0L4"/>
<dbReference type="SUPFAM" id="SSF55347">
    <property type="entry name" value="Glyceraldehyde-3-phosphate dehydrogenase-like, C-terminal domain"/>
    <property type="match status" value="1"/>
</dbReference>
<organism evidence="3 4">
    <name type="scientific">Desulfocurvibacter africanus subsp. africanus str. Walvis Bay</name>
    <dbReference type="NCBI Taxonomy" id="690850"/>
    <lineage>
        <taxon>Bacteria</taxon>
        <taxon>Pseudomonadati</taxon>
        <taxon>Thermodesulfobacteriota</taxon>
        <taxon>Desulfovibrionia</taxon>
        <taxon>Desulfovibrionales</taxon>
        <taxon>Desulfovibrionaceae</taxon>
        <taxon>Desulfocurvibacter</taxon>
    </lineage>
</organism>
<evidence type="ECO:0000259" key="2">
    <source>
        <dbReference type="Pfam" id="PF22725"/>
    </source>
</evidence>
<dbReference type="Pfam" id="PF01408">
    <property type="entry name" value="GFO_IDH_MocA"/>
    <property type="match status" value="1"/>
</dbReference>
<dbReference type="PANTHER" id="PTHR43377:SF1">
    <property type="entry name" value="BILIVERDIN REDUCTASE A"/>
    <property type="match status" value="1"/>
</dbReference>
<dbReference type="HOGENOM" id="CLU_023194_10_0_7"/>
<dbReference type="Gene3D" id="3.40.50.720">
    <property type="entry name" value="NAD(P)-binding Rossmann-like Domain"/>
    <property type="match status" value="1"/>
</dbReference>
<sequence length="311" mass="34587">MRVGVIGLGWMGKVHLRIYSELRGVEVVGVMDVDDKALAEAKDKYGVPTYKDLDTFLGNKFDAVSVCVPTFMHHKTGMAVIERGIPLLLEKPLAKTAAEGLELVNAAKAKGIPLMTGHVERFNPAVGRIRELIQDNGVISIQIERVGPYPPRIQDVGVIRDLASHDIDLIRYISGSNYKNIYAVTSCNIGQHEDTVIISAEMENGVLGQINCNWITPYKSRQIHVATKTRYIEGNLITQQVKEYSKFETYQSSYNVREWPVMFKEPVREELTAFLGALESGKPMPITGEDGLNVLQTIERVDEAIRSAKAS</sequence>
<evidence type="ECO:0000313" key="3">
    <source>
        <dbReference type="EMBL" id="EGJ49838.1"/>
    </source>
</evidence>
<gene>
    <name evidence="3" type="ORF">Desaf_1501</name>
</gene>
<feature type="domain" description="GFO/IDH/MocA-like oxidoreductase" evidence="2">
    <location>
        <begin position="155"/>
        <end position="225"/>
    </location>
</feature>
<evidence type="ECO:0000259" key="1">
    <source>
        <dbReference type="Pfam" id="PF01408"/>
    </source>
</evidence>
<dbReference type="Proteomes" id="UP000007844">
    <property type="component" value="Chromosome"/>
</dbReference>
<dbReference type="Gene3D" id="3.30.360.10">
    <property type="entry name" value="Dihydrodipicolinate Reductase, domain 2"/>
    <property type="match status" value="1"/>
</dbReference>
<reference evidence="3 4" key="1">
    <citation type="journal article" date="2011" name="J. Bacteriol.">
        <title>Genome sequence of the mercury-methylating and pleomorphic Desulfovibrio africanus Strain Walvis Bay.</title>
        <authorList>
            <person name="Brown S.D."/>
            <person name="Wall J.D."/>
            <person name="Kucken A.M."/>
            <person name="Gilmour C.C."/>
            <person name="Podar M."/>
            <person name="Brandt C.C."/>
            <person name="Teshima H."/>
            <person name="Detter J.C."/>
            <person name="Han C.S."/>
            <person name="Land M.L."/>
            <person name="Lucas S."/>
            <person name="Han J."/>
            <person name="Pennacchio L."/>
            <person name="Nolan M."/>
            <person name="Pitluck S."/>
            <person name="Woyke T."/>
            <person name="Goodwin L."/>
            <person name="Palumbo A.V."/>
            <person name="Elias D.A."/>
        </authorList>
    </citation>
    <scope>NUCLEOTIDE SEQUENCE [LARGE SCALE GENOMIC DNA]</scope>
    <source>
        <strain evidence="3 4">Walvis Bay</strain>
    </source>
</reference>
<dbReference type="EMBL" id="CP003221">
    <property type="protein sequence ID" value="EGJ49838.1"/>
    <property type="molecule type" value="Genomic_DNA"/>
</dbReference>
<name>F3Z0L4_DESAF</name>
<proteinExistence type="predicted"/>
<accession>F3Z0L4</accession>
<dbReference type="SUPFAM" id="SSF51735">
    <property type="entry name" value="NAD(P)-binding Rossmann-fold domains"/>
    <property type="match status" value="1"/>
</dbReference>
<dbReference type="InterPro" id="IPR051450">
    <property type="entry name" value="Gfo/Idh/MocA_Oxidoreductases"/>
</dbReference>
<dbReference type="PANTHER" id="PTHR43377">
    <property type="entry name" value="BILIVERDIN REDUCTASE A"/>
    <property type="match status" value="1"/>
</dbReference>
<dbReference type="RefSeq" id="WP_005989211.1">
    <property type="nucleotide sequence ID" value="NC_016629.1"/>
</dbReference>
<dbReference type="STRING" id="690850.Desaf_1501"/>
<dbReference type="Pfam" id="PF22725">
    <property type="entry name" value="GFO_IDH_MocA_C3"/>
    <property type="match status" value="1"/>
</dbReference>
<dbReference type="eggNOG" id="COG0673">
    <property type="taxonomic scope" value="Bacteria"/>
</dbReference>
<dbReference type="KEGG" id="daf:Desaf_1501"/>
<dbReference type="GO" id="GO:0000166">
    <property type="term" value="F:nucleotide binding"/>
    <property type="evidence" value="ECO:0007669"/>
    <property type="project" value="InterPro"/>
</dbReference>
<protein>
    <submittedName>
        <fullName evidence="3">Oxidoreductase domain protein</fullName>
    </submittedName>
</protein>
<dbReference type="InterPro" id="IPR055170">
    <property type="entry name" value="GFO_IDH_MocA-like_dom"/>
</dbReference>
<keyword evidence="4" id="KW-1185">Reference proteome</keyword>
<feature type="domain" description="Gfo/Idh/MocA-like oxidoreductase N-terminal" evidence="1">
    <location>
        <begin position="1"/>
        <end position="118"/>
    </location>
</feature>
<dbReference type="InterPro" id="IPR000683">
    <property type="entry name" value="Gfo/Idh/MocA-like_OxRdtase_N"/>
</dbReference>